<dbReference type="AlphaFoldDB" id="A0AAE1Q758"/>
<name>A0AAE1Q758_9EUCA</name>
<gene>
    <name evidence="2" type="ORF">Pmani_008279</name>
</gene>
<accession>A0AAE1Q758</accession>
<keyword evidence="3" id="KW-1185">Reference proteome</keyword>
<evidence type="ECO:0000313" key="2">
    <source>
        <dbReference type="EMBL" id="KAK4320906.1"/>
    </source>
</evidence>
<evidence type="ECO:0000313" key="3">
    <source>
        <dbReference type="Proteomes" id="UP001292094"/>
    </source>
</evidence>
<protein>
    <submittedName>
        <fullName evidence="2">Uncharacterized protein</fullName>
    </submittedName>
</protein>
<evidence type="ECO:0000256" key="1">
    <source>
        <dbReference type="SAM" id="MobiDB-lite"/>
    </source>
</evidence>
<organism evidence="2 3">
    <name type="scientific">Petrolisthes manimaculis</name>
    <dbReference type="NCBI Taxonomy" id="1843537"/>
    <lineage>
        <taxon>Eukaryota</taxon>
        <taxon>Metazoa</taxon>
        <taxon>Ecdysozoa</taxon>
        <taxon>Arthropoda</taxon>
        <taxon>Crustacea</taxon>
        <taxon>Multicrustacea</taxon>
        <taxon>Malacostraca</taxon>
        <taxon>Eumalacostraca</taxon>
        <taxon>Eucarida</taxon>
        <taxon>Decapoda</taxon>
        <taxon>Pleocyemata</taxon>
        <taxon>Anomura</taxon>
        <taxon>Galatheoidea</taxon>
        <taxon>Porcellanidae</taxon>
        <taxon>Petrolisthes</taxon>
    </lineage>
</organism>
<sequence>MEERRIRPLKVTAADNSNARPEDPITREEQEADPSFQSLYEVRDEVIAVSVIPCEDVGEEEQLLQLPEYTQMRHPMQSGRRCYRSFLTACFQ</sequence>
<feature type="region of interest" description="Disordered" evidence="1">
    <location>
        <begin position="1"/>
        <end position="36"/>
    </location>
</feature>
<reference evidence="2" key="1">
    <citation type="submission" date="2023-11" db="EMBL/GenBank/DDBJ databases">
        <title>Genome assemblies of two species of porcelain crab, Petrolisthes cinctipes and Petrolisthes manimaculis (Anomura: Porcellanidae).</title>
        <authorList>
            <person name="Angst P."/>
        </authorList>
    </citation>
    <scope>NUCLEOTIDE SEQUENCE</scope>
    <source>
        <strain evidence="2">PB745_02</strain>
        <tissue evidence="2">Gill</tissue>
    </source>
</reference>
<feature type="compositionally biased region" description="Basic and acidic residues" evidence="1">
    <location>
        <begin position="20"/>
        <end position="29"/>
    </location>
</feature>
<comment type="caution">
    <text evidence="2">The sequence shown here is derived from an EMBL/GenBank/DDBJ whole genome shotgun (WGS) entry which is preliminary data.</text>
</comment>
<dbReference type="Proteomes" id="UP001292094">
    <property type="component" value="Unassembled WGS sequence"/>
</dbReference>
<proteinExistence type="predicted"/>
<dbReference type="EMBL" id="JAWZYT010000630">
    <property type="protein sequence ID" value="KAK4320906.1"/>
    <property type="molecule type" value="Genomic_DNA"/>
</dbReference>